<comment type="similarity">
    <text evidence="7">Belongs to the binding-protein-dependent transport system permease family.</text>
</comment>
<keyword evidence="10" id="KW-1185">Reference proteome</keyword>
<keyword evidence="2 7" id="KW-0813">Transport</keyword>
<evidence type="ECO:0000256" key="6">
    <source>
        <dbReference type="ARBA" id="ARBA00023136"/>
    </source>
</evidence>
<evidence type="ECO:0000256" key="3">
    <source>
        <dbReference type="ARBA" id="ARBA00022475"/>
    </source>
</evidence>
<feature type="transmembrane region" description="Helical" evidence="7">
    <location>
        <begin position="337"/>
        <end position="360"/>
    </location>
</feature>
<feature type="transmembrane region" description="Helical" evidence="7">
    <location>
        <begin position="296"/>
        <end position="317"/>
    </location>
</feature>
<dbReference type="PANTHER" id="PTHR30193:SF37">
    <property type="entry name" value="INNER MEMBRANE ABC TRANSPORTER PERMEASE PROTEIN YCJO"/>
    <property type="match status" value="1"/>
</dbReference>
<keyword evidence="5 7" id="KW-1133">Transmembrane helix</keyword>
<comment type="subcellular location">
    <subcellularLocation>
        <location evidence="1 7">Cell membrane</location>
        <topology evidence="1 7">Multi-pass membrane protein</topology>
    </subcellularLocation>
</comment>
<sequence length="474" mass="52786">MTPAGFTVAFAALFWGLGGAIWLLMRRRYTLRQIPQFFMDLLGFPVELAQSLFGRAGVPYALLLPNMLIFGFFTFLPMILNFYVSFTGGASISLFDRPWVGLEKYADIFTCENYLSPKSCSNPGYNFWTGMFNTLWFVLIQVPILCVAALVTALVVNQNIRGRGFWRAMFFYPVMLSPVVIANIWNWVLHRKGALNASVGEARDAMTGLAGLSGFDMVATVIFAVILLVVSERSLRSNDGPSGSWTAVFGVLIAMLVYWSQPLSLIGLPGSGWLGLALAGGLYWSVSTGQSFARMAIIGAGILAVIMLLMIQFDAVFSFGRYRPINWLVTPNTGWPFFWLVFVFCWSHMGFYMLILLAGLQAIPSDLYEAAKMDATKPFRAFYRITLPLIMPTLTVVLVLSLIRSFQIFDEVYLLTGGGPGRETFMVVQNIYEVAFANDHPDYGQAAAGSILMAIVIAVFTFFQLWLTRRQSDL</sequence>
<evidence type="ECO:0000256" key="2">
    <source>
        <dbReference type="ARBA" id="ARBA00022448"/>
    </source>
</evidence>
<dbReference type="InterPro" id="IPR051393">
    <property type="entry name" value="ABC_transporter_permease"/>
</dbReference>
<feature type="transmembrane region" description="Helical" evidence="7">
    <location>
        <begin position="208"/>
        <end position="230"/>
    </location>
</feature>
<feature type="transmembrane region" description="Helical" evidence="7">
    <location>
        <begin position="381"/>
        <end position="403"/>
    </location>
</feature>
<evidence type="ECO:0000256" key="1">
    <source>
        <dbReference type="ARBA" id="ARBA00004651"/>
    </source>
</evidence>
<proteinExistence type="inferred from homology"/>
<feature type="transmembrane region" description="Helical" evidence="7">
    <location>
        <begin position="168"/>
        <end position="188"/>
    </location>
</feature>
<keyword evidence="3" id="KW-1003">Cell membrane</keyword>
<dbReference type="Gene3D" id="1.10.3720.10">
    <property type="entry name" value="MetI-like"/>
    <property type="match status" value="2"/>
</dbReference>
<evidence type="ECO:0000256" key="7">
    <source>
        <dbReference type="RuleBase" id="RU363032"/>
    </source>
</evidence>
<dbReference type="PROSITE" id="PS50928">
    <property type="entry name" value="ABC_TM1"/>
    <property type="match status" value="1"/>
</dbReference>
<dbReference type="CDD" id="cd06261">
    <property type="entry name" value="TM_PBP2"/>
    <property type="match status" value="1"/>
</dbReference>
<dbReference type="RefSeq" id="WP_245910715.1">
    <property type="nucleotide sequence ID" value="NZ_FXYH01000002.1"/>
</dbReference>
<feature type="transmembrane region" description="Helical" evidence="7">
    <location>
        <begin position="265"/>
        <end position="284"/>
    </location>
</feature>
<dbReference type="AlphaFoldDB" id="A0A238K053"/>
<feature type="transmembrane region" description="Helical" evidence="7">
    <location>
        <begin position="60"/>
        <end position="84"/>
    </location>
</feature>
<dbReference type="EMBL" id="FXYH01000002">
    <property type="protein sequence ID" value="SMX36291.1"/>
    <property type="molecule type" value="Genomic_DNA"/>
</dbReference>
<feature type="domain" description="ABC transmembrane type-1" evidence="8">
    <location>
        <begin position="131"/>
        <end position="464"/>
    </location>
</feature>
<name>A0A238K053_9RHOB</name>
<organism evidence="9 10">
    <name type="scientific">Pelagimonas varians</name>
    <dbReference type="NCBI Taxonomy" id="696760"/>
    <lineage>
        <taxon>Bacteria</taxon>
        <taxon>Pseudomonadati</taxon>
        <taxon>Pseudomonadota</taxon>
        <taxon>Alphaproteobacteria</taxon>
        <taxon>Rhodobacterales</taxon>
        <taxon>Roseobacteraceae</taxon>
        <taxon>Pelagimonas</taxon>
    </lineage>
</organism>
<gene>
    <name evidence="9" type="primary">araP_1</name>
    <name evidence="9" type="ORF">PEV8663_00761</name>
</gene>
<protein>
    <submittedName>
        <fullName evidence="9">L-arabinose transport system permease protein AraP</fullName>
    </submittedName>
</protein>
<reference evidence="9 10" key="1">
    <citation type="submission" date="2017-05" db="EMBL/GenBank/DDBJ databases">
        <authorList>
            <person name="Song R."/>
            <person name="Chenine A.L."/>
            <person name="Ruprecht R.M."/>
        </authorList>
    </citation>
    <scope>NUCLEOTIDE SEQUENCE [LARGE SCALE GENOMIC DNA]</scope>
    <source>
        <strain evidence="9 10">CECT 8663</strain>
    </source>
</reference>
<accession>A0A238K053</accession>
<keyword evidence="4 7" id="KW-0812">Transmembrane</keyword>
<feature type="transmembrane region" description="Helical" evidence="7">
    <location>
        <begin position="135"/>
        <end position="156"/>
    </location>
</feature>
<dbReference type="Proteomes" id="UP000220836">
    <property type="component" value="Unassembled WGS sequence"/>
</dbReference>
<dbReference type="GO" id="GO:0055085">
    <property type="term" value="P:transmembrane transport"/>
    <property type="evidence" value="ECO:0007669"/>
    <property type="project" value="InterPro"/>
</dbReference>
<dbReference type="InterPro" id="IPR035906">
    <property type="entry name" value="MetI-like_sf"/>
</dbReference>
<evidence type="ECO:0000313" key="9">
    <source>
        <dbReference type="EMBL" id="SMX36291.1"/>
    </source>
</evidence>
<dbReference type="PANTHER" id="PTHR30193">
    <property type="entry name" value="ABC TRANSPORTER PERMEASE PROTEIN"/>
    <property type="match status" value="1"/>
</dbReference>
<evidence type="ECO:0000313" key="10">
    <source>
        <dbReference type="Proteomes" id="UP000220836"/>
    </source>
</evidence>
<evidence type="ECO:0000259" key="8">
    <source>
        <dbReference type="PROSITE" id="PS50928"/>
    </source>
</evidence>
<feature type="transmembrane region" description="Helical" evidence="7">
    <location>
        <begin position="446"/>
        <end position="467"/>
    </location>
</feature>
<evidence type="ECO:0000256" key="4">
    <source>
        <dbReference type="ARBA" id="ARBA00022692"/>
    </source>
</evidence>
<feature type="transmembrane region" description="Helical" evidence="7">
    <location>
        <begin position="6"/>
        <end position="25"/>
    </location>
</feature>
<evidence type="ECO:0000256" key="5">
    <source>
        <dbReference type="ARBA" id="ARBA00022989"/>
    </source>
</evidence>
<feature type="transmembrane region" description="Helical" evidence="7">
    <location>
        <begin position="242"/>
        <end position="259"/>
    </location>
</feature>
<keyword evidence="6 7" id="KW-0472">Membrane</keyword>
<dbReference type="SUPFAM" id="SSF161098">
    <property type="entry name" value="MetI-like"/>
    <property type="match status" value="2"/>
</dbReference>
<dbReference type="Pfam" id="PF00528">
    <property type="entry name" value="BPD_transp_1"/>
    <property type="match status" value="1"/>
</dbReference>
<dbReference type="InterPro" id="IPR000515">
    <property type="entry name" value="MetI-like"/>
</dbReference>
<dbReference type="GO" id="GO:0005886">
    <property type="term" value="C:plasma membrane"/>
    <property type="evidence" value="ECO:0007669"/>
    <property type="project" value="UniProtKB-SubCell"/>
</dbReference>